<evidence type="ECO:0000256" key="8">
    <source>
        <dbReference type="ARBA" id="ARBA00049047"/>
    </source>
</evidence>
<feature type="non-terminal residue" evidence="9">
    <location>
        <position position="93"/>
    </location>
</feature>
<dbReference type="PANTHER" id="PTHR43406:SF1">
    <property type="entry name" value="TRYPTOPHAN SYNTHASE ALPHA CHAIN, CHLOROPLASTIC"/>
    <property type="match status" value="1"/>
</dbReference>
<reference evidence="9" key="1">
    <citation type="submission" date="2018-05" db="EMBL/GenBank/DDBJ databases">
        <authorList>
            <person name="Lanie J.A."/>
            <person name="Ng W.-L."/>
            <person name="Kazmierczak K.M."/>
            <person name="Andrzejewski T.M."/>
            <person name="Davidsen T.M."/>
            <person name="Wayne K.J."/>
            <person name="Tettelin H."/>
            <person name="Glass J.I."/>
            <person name="Rusch D."/>
            <person name="Podicherti R."/>
            <person name="Tsui H.-C.T."/>
            <person name="Winkler M.E."/>
        </authorList>
    </citation>
    <scope>NUCLEOTIDE SEQUENCE</scope>
</reference>
<dbReference type="PANTHER" id="PTHR43406">
    <property type="entry name" value="TRYPTOPHAN SYNTHASE, ALPHA CHAIN"/>
    <property type="match status" value="1"/>
</dbReference>
<keyword evidence="5" id="KW-0822">Tryptophan biosynthesis</keyword>
<dbReference type="InterPro" id="IPR011060">
    <property type="entry name" value="RibuloseP-bd_barrel"/>
</dbReference>
<dbReference type="AlphaFoldDB" id="A0A382VMR7"/>
<evidence type="ECO:0000256" key="3">
    <source>
        <dbReference type="ARBA" id="ARBA00012043"/>
    </source>
</evidence>
<gene>
    <name evidence="9" type="ORF">METZ01_LOCUS400700</name>
</gene>
<dbReference type="Pfam" id="PF00290">
    <property type="entry name" value="Trp_syntA"/>
    <property type="match status" value="1"/>
</dbReference>
<dbReference type="InterPro" id="IPR018204">
    <property type="entry name" value="Trp_synthase_alpha_AS"/>
</dbReference>
<sequence>MVDSGVDVIELGIPFTDPIADGPIIQKGVERALKKNISLNNIFSLVKEFRKTNTFTPIVLMGYMNPIEKMGYKNFSASAKKYGVDGVLIVDLP</sequence>
<evidence type="ECO:0000256" key="4">
    <source>
        <dbReference type="ARBA" id="ARBA00022605"/>
    </source>
</evidence>
<dbReference type="NCBIfam" id="TIGR00262">
    <property type="entry name" value="trpA"/>
    <property type="match status" value="1"/>
</dbReference>
<dbReference type="SUPFAM" id="SSF51366">
    <property type="entry name" value="Ribulose-phoshate binding barrel"/>
    <property type="match status" value="1"/>
</dbReference>
<dbReference type="UniPathway" id="UPA00035">
    <property type="reaction ID" value="UER00044"/>
</dbReference>
<dbReference type="PROSITE" id="PS00167">
    <property type="entry name" value="TRP_SYNTHASE_ALPHA"/>
    <property type="match status" value="1"/>
</dbReference>
<organism evidence="9">
    <name type="scientific">marine metagenome</name>
    <dbReference type="NCBI Taxonomy" id="408172"/>
    <lineage>
        <taxon>unclassified sequences</taxon>
        <taxon>metagenomes</taxon>
        <taxon>ecological metagenomes</taxon>
    </lineage>
</organism>
<dbReference type="CDD" id="cd04724">
    <property type="entry name" value="Tryptophan_synthase_alpha"/>
    <property type="match status" value="1"/>
</dbReference>
<dbReference type="Gene3D" id="3.20.20.70">
    <property type="entry name" value="Aldolase class I"/>
    <property type="match status" value="1"/>
</dbReference>
<evidence type="ECO:0000256" key="2">
    <source>
        <dbReference type="ARBA" id="ARBA00011270"/>
    </source>
</evidence>
<dbReference type="InterPro" id="IPR013785">
    <property type="entry name" value="Aldolase_TIM"/>
</dbReference>
<evidence type="ECO:0000256" key="7">
    <source>
        <dbReference type="ARBA" id="ARBA00023239"/>
    </source>
</evidence>
<evidence type="ECO:0000256" key="1">
    <source>
        <dbReference type="ARBA" id="ARBA00004733"/>
    </source>
</evidence>
<keyword evidence="6" id="KW-0057">Aromatic amino acid biosynthesis</keyword>
<comment type="pathway">
    <text evidence="1">Amino-acid biosynthesis; L-tryptophan biosynthesis; L-tryptophan from chorismate: step 5/5.</text>
</comment>
<name>A0A382VMR7_9ZZZZ</name>
<comment type="catalytic activity">
    <reaction evidence="8">
        <text>(1S,2R)-1-C-(indol-3-yl)glycerol 3-phosphate + L-serine = D-glyceraldehyde 3-phosphate + L-tryptophan + H2O</text>
        <dbReference type="Rhea" id="RHEA:10532"/>
        <dbReference type="ChEBI" id="CHEBI:15377"/>
        <dbReference type="ChEBI" id="CHEBI:33384"/>
        <dbReference type="ChEBI" id="CHEBI:57912"/>
        <dbReference type="ChEBI" id="CHEBI:58866"/>
        <dbReference type="ChEBI" id="CHEBI:59776"/>
        <dbReference type="EC" id="4.2.1.20"/>
    </reaction>
</comment>
<dbReference type="EC" id="4.2.1.20" evidence="3"/>
<dbReference type="InterPro" id="IPR002028">
    <property type="entry name" value="Trp_synthase_suA"/>
</dbReference>
<protein>
    <recommendedName>
        <fullName evidence="3">tryptophan synthase</fullName>
        <ecNumber evidence="3">4.2.1.20</ecNumber>
    </recommendedName>
</protein>
<comment type="subunit">
    <text evidence="2">Tetramer of two alpha and two beta chains.</text>
</comment>
<keyword evidence="4" id="KW-0028">Amino-acid biosynthesis</keyword>
<dbReference type="GO" id="GO:0004834">
    <property type="term" value="F:tryptophan synthase activity"/>
    <property type="evidence" value="ECO:0007669"/>
    <property type="project" value="UniProtKB-EC"/>
</dbReference>
<dbReference type="GO" id="GO:0005829">
    <property type="term" value="C:cytosol"/>
    <property type="evidence" value="ECO:0007669"/>
    <property type="project" value="TreeGrafter"/>
</dbReference>
<evidence type="ECO:0000313" key="9">
    <source>
        <dbReference type="EMBL" id="SVD47846.1"/>
    </source>
</evidence>
<evidence type="ECO:0000256" key="6">
    <source>
        <dbReference type="ARBA" id="ARBA00023141"/>
    </source>
</evidence>
<dbReference type="EMBL" id="UINC01153241">
    <property type="protein sequence ID" value="SVD47846.1"/>
    <property type="molecule type" value="Genomic_DNA"/>
</dbReference>
<keyword evidence="7" id="KW-0456">Lyase</keyword>
<proteinExistence type="predicted"/>
<accession>A0A382VMR7</accession>
<evidence type="ECO:0000256" key="5">
    <source>
        <dbReference type="ARBA" id="ARBA00022822"/>
    </source>
</evidence>